<dbReference type="InterPro" id="IPR002685">
    <property type="entry name" value="Glyco_trans_15"/>
</dbReference>
<dbReference type="GO" id="GO:0006487">
    <property type="term" value="P:protein N-linked glycosylation"/>
    <property type="evidence" value="ECO:0007669"/>
    <property type="project" value="TreeGrafter"/>
</dbReference>
<proteinExistence type="inferred from homology"/>
<protein>
    <submittedName>
        <fullName evidence="5">Uncharacterized protein</fullName>
    </submittedName>
</protein>
<comment type="caution">
    <text evidence="5">The sequence shown here is derived from an EMBL/GenBank/DDBJ whole genome shotgun (WGS) entry which is preliminary data.</text>
</comment>
<dbReference type="Gene3D" id="3.90.550.10">
    <property type="entry name" value="Spore Coat Polysaccharide Biosynthesis Protein SpsA, Chain A"/>
    <property type="match status" value="1"/>
</dbReference>
<dbReference type="Proteomes" id="UP000663827">
    <property type="component" value="Unassembled WGS sequence"/>
</dbReference>
<feature type="region of interest" description="Disordered" evidence="3">
    <location>
        <begin position="20"/>
        <end position="45"/>
    </location>
</feature>
<dbReference type="GO" id="GO:0000032">
    <property type="term" value="P:cell wall mannoprotein biosynthetic process"/>
    <property type="evidence" value="ECO:0007669"/>
    <property type="project" value="TreeGrafter"/>
</dbReference>
<dbReference type="GO" id="GO:0005794">
    <property type="term" value="C:Golgi apparatus"/>
    <property type="evidence" value="ECO:0007669"/>
    <property type="project" value="TreeGrafter"/>
</dbReference>
<comment type="similarity">
    <text evidence="1">Belongs to the glycosyltransferase 15 family.</text>
</comment>
<keyword evidence="2" id="KW-0808">Transferase</keyword>
<dbReference type="EMBL" id="CAJNJQ010001724">
    <property type="protein sequence ID" value="CAE7147072.1"/>
    <property type="molecule type" value="Genomic_DNA"/>
</dbReference>
<feature type="chain" id="PRO_5034438868" evidence="4">
    <location>
        <begin position="21"/>
        <end position="517"/>
    </location>
</feature>
<evidence type="ECO:0000256" key="2">
    <source>
        <dbReference type="ARBA" id="ARBA00022679"/>
    </source>
</evidence>
<dbReference type="GO" id="GO:0016020">
    <property type="term" value="C:membrane"/>
    <property type="evidence" value="ECO:0007669"/>
    <property type="project" value="InterPro"/>
</dbReference>
<organism evidence="5 6">
    <name type="scientific">Rhizoctonia solani</name>
    <dbReference type="NCBI Taxonomy" id="456999"/>
    <lineage>
        <taxon>Eukaryota</taxon>
        <taxon>Fungi</taxon>
        <taxon>Dikarya</taxon>
        <taxon>Basidiomycota</taxon>
        <taxon>Agaricomycotina</taxon>
        <taxon>Agaricomycetes</taxon>
        <taxon>Cantharellales</taxon>
        <taxon>Ceratobasidiaceae</taxon>
        <taxon>Rhizoctonia</taxon>
    </lineage>
</organism>
<dbReference type="PANTHER" id="PTHR31121:SF6">
    <property type="entry name" value="ALPHA-1,2 MANNOSYLTRANSFERASE KTR1"/>
    <property type="match status" value="1"/>
</dbReference>
<evidence type="ECO:0000256" key="4">
    <source>
        <dbReference type="SAM" id="SignalP"/>
    </source>
</evidence>
<dbReference type="Pfam" id="PF01793">
    <property type="entry name" value="Glyco_transf_15"/>
    <property type="match status" value="1"/>
</dbReference>
<dbReference type="PANTHER" id="PTHR31121">
    <property type="entry name" value="ALPHA-1,2 MANNOSYLTRANSFERASE KTR1"/>
    <property type="match status" value="1"/>
</dbReference>
<sequence>MSSKLALLVGVSLAATTVFGQGSSGAQSSPSAAPAPTTTRRPSTFTPLASKHFEYTALPYQADTDTTGERGAQSGYNLCNSTTEGPTSRCQTAMINSIDDFCLWGPPEPNSSIGNTEGEAVAWCTKPGRGTRVIPAGSITGVQFMKTKSYVQVTGHIKQVNINIAANDNGGEMDPHGADRRGNPLGGLLFTNAFPSNGGNNGTYQQVIEWHNFMGADRFCLKACDPADPDDDKYCEHILDRIGCEYNAPAAYRDGVFESCEGENQDFPGVYTNAAGQVTTYKQPPESAGDIKSMPYQPKIPASSNCVTFQSAALYTGTVGGADATAGASGTRSAATAVTPGATGSTSSSNNAAAGSFAPFGVLVTGSIFFFRHELLKQYDYYWRIEPDVTFFCDLNDDPFLFMQDSKKVYGFTIALYEFPETIWTLWNATREFIQTYPEYVPEDNAMAFLSDDGGQTYNNCHFWSNFEIGDLNFWRSEAYTKYFDFLDSKGGFYYEVRIQSSHPELESYTRLVAALG</sequence>
<evidence type="ECO:0000256" key="3">
    <source>
        <dbReference type="SAM" id="MobiDB-lite"/>
    </source>
</evidence>
<evidence type="ECO:0000256" key="1">
    <source>
        <dbReference type="ARBA" id="ARBA00007677"/>
    </source>
</evidence>
<dbReference type="SUPFAM" id="SSF53448">
    <property type="entry name" value="Nucleotide-diphospho-sugar transferases"/>
    <property type="match status" value="1"/>
</dbReference>
<accession>A0A8H3E2C3</accession>
<reference evidence="5" key="1">
    <citation type="submission" date="2021-01" db="EMBL/GenBank/DDBJ databases">
        <authorList>
            <person name="Kaushik A."/>
        </authorList>
    </citation>
    <scope>NUCLEOTIDE SEQUENCE</scope>
    <source>
        <strain evidence="5">AG5</strain>
    </source>
</reference>
<dbReference type="GO" id="GO:0000026">
    <property type="term" value="F:alpha-1,2-mannosyltransferase activity"/>
    <property type="evidence" value="ECO:0007669"/>
    <property type="project" value="TreeGrafter"/>
</dbReference>
<feature type="signal peptide" evidence="4">
    <location>
        <begin position="1"/>
        <end position="20"/>
    </location>
</feature>
<dbReference type="InterPro" id="IPR029044">
    <property type="entry name" value="Nucleotide-diphossugar_trans"/>
</dbReference>
<gene>
    <name evidence="5" type="ORF">RDB_LOCUS84480</name>
</gene>
<evidence type="ECO:0000313" key="6">
    <source>
        <dbReference type="Proteomes" id="UP000663827"/>
    </source>
</evidence>
<evidence type="ECO:0000313" key="5">
    <source>
        <dbReference type="EMBL" id="CAE7147072.1"/>
    </source>
</evidence>
<keyword evidence="4" id="KW-0732">Signal</keyword>
<name>A0A8H3E2C3_9AGAM</name>
<feature type="compositionally biased region" description="Low complexity" evidence="3">
    <location>
        <begin position="24"/>
        <end position="44"/>
    </location>
</feature>
<dbReference type="AlphaFoldDB" id="A0A8H3E2C3"/>